<dbReference type="EMBL" id="PKPP01015585">
    <property type="protein sequence ID" value="PWA38477.1"/>
    <property type="molecule type" value="Genomic_DNA"/>
</dbReference>
<organism evidence="2 3">
    <name type="scientific">Artemisia annua</name>
    <name type="common">Sweet wormwood</name>
    <dbReference type="NCBI Taxonomy" id="35608"/>
    <lineage>
        <taxon>Eukaryota</taxon>
        <taxon>Viridiplantae</taxon>
        <taxon>Streptophyta</taxon>
        <taxon>Embryophyta</taxon>
        <taxon>Tracheophyta</taxon>
        <taxon>Spermatophyta</taxon>
        <taxon>Magnoliopsida</taxon>
        <taxon>eudicotyledons</taxon>
        <taxon>Gunneridae</taxon>
        <taxon>Pentapetalae</taxon>
        <taxon>asterids</taxon>
        <taxon>campanulids</taxon>
        <taxon>Asterales</taxon>
        <taxon>Asteraceae</taxon>
        <taxon>Asteroideae</taxon>
        <taxon>Anthemideae</taxon>
        <taxon>Artemisiinae</taxon>
        <taxon>Artemisia</taxon>
    </lineage>
</organism>
<gene>
    <name evidence="2" type="ORF">CTI12_AA581830</name>
</gene>
<name>A0A2U1KNX3_ARTAN</name>
<evidence type="ECO:0000256" key="1">
    <source>
        <dbReference type="SAM" id="MobiDB-lite"/>
    </source>
</evidence>
<feature type="compositionally biased region" description="Polar residues" evidence="1">
    <location>
        <begin position="1"/>
        <end position="11"/>
    </location>
</feature>
<accession>A0A2U1KNX3</accession>
<feature type="region of interest" description="Disordered" evidence="1">
    <location>
        <begin position="1"/>
        <end position="20"/>
    </location>
</feature>
<sequence length="115" mass="12315">MAGRINITSNKVDGEDVDGDGLRVPPNADINSKHDFIQGVFGVSLKSASDIDVSVRELEEGIHPVWTTLDSETRSQVSEAMFGLFEVYELGRKANATNSDVVVAAADAVVADDCF</sequence>
<evidence type="ECO:0000313" key="3">
    <source>
        <dbReference type="Proteomes" id="UP000245207"/>
    </source>
</evidence>
<keyword evidence="3" id="KW-1185">Reference proteome</keyword>
<evidence type="ECO:0000313" key="2">
    <source>
        <dbReference type="EMBL" id="PWA38477.1"/>
    </source>
</evidence>
<protein>
    <submittedName>
        <fullName evidence="2">Uncharacterized protein</fullName>
    </submittedName>
</protein>
<comment type="caution">
    <text evidence="2">The sequence shown here is derived from an EMBL/GenBank/DDBJ whole genome shotgun (WGS) entry which is preliminary data.</text>
</comment>
<dbReference type="Proteomes" id="UP000245207">
    <property type="component" value="Unassembled WGS sequence"/>
</dbReference>
<dbReference type="AlphaFoldDB" id="A0A2U1KNX3"/>
<proteinExistence type="predicted"/>
<reference evidence="2 3" key="1">
    <citation type="journal article" date="2018" name="Mol. Plant">
        <title>The genome of Artemisia annua provides insight into the evolution of Asteraceae family and artemisinin biosynthesis.</title>
        <authorList>
            <person name="Shen Q."/>
            <person name="Zhang L."/>
            <person name="Liao Z."/>
            <person name="Wang S."/>
            <person name="Yan T."/>
            <person name="Shi P."/>
            <person name="Liu M."/>
            <person name="Fu X."/>
            <person name="Pan Q."/>
            <person name="Wang Y."/>
            <person name="Lv Z."/>
            <person name="Lu X."/>
            <person name="Zhang F."/>
            <person name="Jiang W."/>
            <person name="Ma Y."/>
            <person name="Chen M."/>
            <person name="Hao X."/>
            <person name="Li L."/>
            <person name="Tang Y."/>
            <person name="Lv G."/>
            <person name="Zhou Y."/>
            <person name="Sun X."/>
            <person name="Brodelius P.E."/>
            <person name="Rose J.K.C."/>
            <person name="Tang K."/>
        </authorList>
    </citation>
    <scope>NUCLEOTIDE SEQUENCE [LARGE SCALE GENOMIC DNA]</scope>
    <source>
        <strain evidence="3">cv. Huhao1</strain>
        <tissue evidence="2">Leaf</tissue>
    </source>
</reference>